<gene>
    <name evidence="3" type="ORF">BP5796_07047</name>
</gene>
<organism evidence="3 4">
    <name type="scientific">Coleophoma crateriformis</name>
    <dbReference type="NCBI Taxonomy" id="565419"/>
    <lineage>
        <taxon>Eukaryota</taxon>
        <taxon>Fungi</taxon>
        <taxon>Dikarya</taxon>
        <taxon>Ascomycota</taxon>
        <taxon>Pezizomycotina</taxon>
        <taxon>Leotiomycetes</taxon>
        <taxon>Helotiales</taxon>
        <taxon>Dermateaceae</taxon>
        <taxon>Coleophoma</taxon>
    </lineage>
</organism>
<feature type="transmembrane region" description="Helical" evidence="2">
    <location>
        <begin position="83"/>
        <end position="106"/>
    </location>
</feature>
<reference evidence="3 4" key="1">
    <citation type="journal article" date="2018" name="IMA Fungus">
        <title>IMA Genome-F 9: Draft genome sequence of Annulohypoxylon stygium, Aspergillus mulundensis, Berkeleyomyces basicola (syn. Thielaviopsis basicola), Ceratocystis smalleyi, two Cercospora beticola strains, Coleophoma cylindrospora, Fusarium fracticaudum, Phialophora cf. hyalina, and Morchella septimelata.</title>
        <authorList>
            <person name="Wingfield B.D."/>
            <person name="Bills G.F."/>
            <person name="Dong Y."/>
            <person name="Huang W."/>
            <person name="Nel W.J."/>
            <person name="Swalarsk-Parry B.S."/>
            <person name="Vaghefi N."/>
            <person name="Wilken P.M."/>
            <person name="An Z."/>
            <person name="de Beer Z.W."/>
            <person name="De Vos L."/>
            <person name="Chen L."/>
            <person name="Duong T.A."/>
            <person name="Gao Y."/>
            <person name="Hammerbacher A."/>
            <person name="Kikkert J.R."/>
            <person name="Li Y."/>
            <person name="Li H."/>
            <person name="Li K."/>
            <person name="Li Q."/>
            <person name="Liu X."/>
            <person name="Ma X."/>
            <person name="Naidoo K."/>
            <person name="Pethybridge S.J."/>
            <person name="Sun J."/>
            <person name="Steenkamp E.T."/>
            <person name="van der Nest M.A."/>
            <person name="van Wyk S."/>
            <person name="Wingfield M.J."/>
            <person name="Xiong C."/>
            <person name="Yue Q."/>
            <person name="Zhang X."/>
        </authorList>
    </citation>
    <scope>NUCLEOTIDE SEQUENCE [LARGE SCALE GENOMIC DNA]</scope>
    <source>
        <strain evidence="3 4">BP5796</strain>
    </source>
</reference>
<sequence>MSWQDHMNHARYEPVSSHTSILGHDNEPTPYISSSPNAKKQMYGQEFELHHSQHDSQQRVGPKNVSPHKRDGKPWQPGFLRRFPVVGLSALCLAFLCMLASIFVLVESNGKLVADWEVTPNVILAILSAIFSASLSLALSEGASISWWHRALRGGTLADLSREWSFSTGILASLLAGRNFNRMAMASIFVTTAVIAGPLLQRASSIVTEASTGNVTLHAKISPILPYGYTSIAYSLGDLGEVMPEAISSNFSKVMYEYNQRTPITSGITGCTGNCSAAVQAAGVSVSCGAPEKIAFKPNPQNQTNTEMFAVTTGYDVVNCTTECRNGQTYGGKELVTLSVSFTETTNCDGYRLTTTCNITQAVVEYQVNLSGDTVTLDSSNAYLPEVAPYETEVNSQVTNSSLGGIYLASQDLFESNVTWYFQVANLYMLSGLGVFPTEHLEAGDPSAGGCQFTWRDPTTDILSAYNEIMFRTALRAAVNDSMTYNLTLASNSDKKTFTSSSDITGTQTTTQNIFNTNFKYLAAAIAVMVVGLLAVAPTFYGWWNLGRKVSMNPIGISNAFDAPIVAGEEVPFNADLKTLLSSVGDRKVIYTYLEGSDEDGTKVYTMRRVGA</sequence>
<comment type="caution">
    <text evidence="3">The sequence shown here is derived from an EMBL/GenBank/DDBJ whole genome shotgun (WGS) entry which is preliminary data.</text>
</comment>
<feature type="transmembrane region" description="Helical" evidence="2">
    <location>
        <begin position="521"/>
        <end position="544"/>
    </location>
</feature>
<proteinExistence type="predicted"/>
<feature type="region of interest" description="Disordered" evidence="1">
    <location>
        <begin position="51"/>
        <end position="73"/>
    </location>
</feature>
<dbReference type="PANTHER" id="PTHR37576">
    <property type="entry name" value="DEFECT AT LOW TEMPERATURE PROTEIN 1"/>
    <property type="match status" value="1"/>
</dbReference>
<dbReference type="AlphaFoldDB" id="A0A3D8RHS6"/>
<evidence type="ECO:0000313" key="3">
    <source>
        <dbReference type="EMBL" id="RDW73605.1"/>
    </source>
</evidence>
<name>A0A3D8RHS6_9HELO</name>
<keyword evidence="4" id="KW-1185">Reference proteome</keyword>
<evidence type="ECO:0000256" key="1">
    <source>
        <dbReference type="SAM" id="MobiDB-lite"/>
    </source>
</evidence>
<accession>A0A3D8RHS6</accession>
<feature type="compositionally biased region" description="Basic and acidic residues" evidence="1">
    <location>
        <begin position="1"/>
        <end position="12"/>
    </location>
</feature>
<feature type="region of interest" description="Disordered" evidence="1">
    <location>
        <begin position="1"/>
        <end position="35"/>
    </location>
</feature>
<protein>
    <submittedName>
        <fullName evidence="3">Uncharacterized protein</fullName>
    </submittedName>
</protein>
<feature type="transmembrane region" description="Helical" evidence="2">
    <location>
        <begin position="118"/>
        <end position="140"/>
    </location>
</feature>
<dbReference type="Proteomes" id="UP000256328">
    <property type="component" value="Unassembled WGS sequence"/>
</dbReference>
<evidence type="ECO:0000256" key="2">
    <source>
        <dbReference type="SAM" id="Phobius"/>
    </source>
</evidence>
<keyword evidence="2" id="KW-1133">Transmembrane helix</keyword>
<dbReference type="OrthoDB" id="5357734at2759"/>
<keyword evidence="2" id="KW-0472">Membrane</keyword>
<evidence type="ECO:0000313" key="4">
    <source>
        <dbReference type="Proteomes" id="UP000256328"/>
    </source>
</evidence>
<keyword evidence="2" id="KW-0812">Transmembrane</keyword>
<dbReference type="InterPro" id="IPR021514">
    <property type="entry name" value="DUF3176"/>
</dbReference>
<dbReference type="EMBL" id="PDLN01000010">
    <property type="protein sequence ID" value="RDW73605.1"/>
    <property type="molecule type" value="Genomic_DNA"/>
</dbReference>
<dbReference type="PANTHER" id="PTHR37576:SF2">
    <property type="entry name" value="DEFECT AT LOW TEMPERATURE PROTEIN 1"/>
    <property type="match status" value="1"/>
</dbReference>
<dbReference type="Pfam" id="PF11374">
    <property type="entry name" value="DUF3176"/>
    <property type="match status" value="1"/>
</dbReference>